<dbReference type="AlphaFoldDB" id="A0A3N0AR44"/>
<keyword evidence="3" id="KW-1185">Reference proteome</keyword>
<dbReference type="InterPro" id="IPR041657">
    <property type="entry name" value="HTH_17"/>
</dbReference>
<protein>
    <recommendedName>
        <fullName evidence="1">Helix-turn-helix domain-containing protein</fullName>
    </recommendedName>
</protein>
<dbReference type="SUPFAM" id="SSF46955">
    <property type="entry name" value="Putative DNA-binding domain"/>
    <property type="match status" value="1"/>
</dbReference>
<dbReference type="Pfam" id="PF12728">
    <property type="entry name" value="HTH_17"/>
    <property type="match status" value="1"/>
</dbReference>
<dbReference type="NCBIfam" id="TIGR01764">
    <property type="entry name" value="excise"/>
    <property type="match status" value="1"/>
</dbReference>
<sequence>MGEATTTETKSLRSMSELVTVRQVADCLPISRATIYNLIKDGKLKAVRVRGRMLLLNRDEVCAYFGL</sequence>
<evidence type="ECO:0000313" key="3">
    <source>
        <dbReference type="Proteomes" id="UP000278327"/>
    </source>
</evidence>
<accession>A0A3N0AR44</accession>
<dbReference type="Proteomes" id="UP000278327">
    <property type="component" value="Unassembled WGS sequence"/>
</dbReference>
<reference evidence="2 3" key="1">
    <citation type="journal article" date="2019" name="Microbiol. Resour. Announc.">
        <title>Draft Genome Sequences of Type Strains of Gordonibacter faecihominis, Paraeggerthella hongkongensis, Parvibacter caecicola,Slackia equolifaciens, Slackia faecicanis, and Slackia isoflavoniconvertens.</title>
        <authorList>
            <person name="Danylec N."/>
            <person name="Stoll D.A."/>
            <person name="Dotsch A."/>
            <person name="Huch M."/>
        </authorList>
    </citation>
    <scope>NUCLEOTIDE SEQUENCE [LARGE SCALE GENOMIC DNA]</scope>
    <source>
        <strain evidence="2 3">DSM 18785</strain>
    </source>
</reference>
<dbReference type="GO" id="GO:0003677">
    <property type="term" value="F:DNA binding"/>
    <property type="evidence" value="ECO:0007669"/>
    <property type="project" value="InterPro"/>
</dbReference>
<dbReference type="EMBL" id="QICA01000017">
    <property type="protein sequence ID" value="RNL37019.1"/>
    <property type="molecule type" value="Genomic_DNA"/>
</dbReference>
<proteinExistence type="predicted"/>
<dbReference type="InterPro" id="IPR009061">
    <property type="entry name" value="DNA-bd_dom_put_sf"/>
</dbReference>
<feature type="domain" description="Helix-turn-helix" evidence="1">
    <location>
        <begin position="18"/>
        <end position="64"/>
    </location>
</feature>
<evidence type="ECO:0000313" key="2">
    <source>
        <dbReference type="EMBL" id="RNL37019.1"/>
    </source>
</evidence>
<gene>
    <name evidence="2" type="ORF">DMP10_09635</name>
</gene>
<name>A0A3N0AR44_9ACTN</name>
<organism evidence="2 3">
    <name type="scientific">Adlercreutzia equolifaciens subsp. celatus DSM 18785</name>
    <dbReference type="NCBI Taxonomy" id="1121021"/>
    <lineage>
        <taxon>Bacteria</taxon>
        <taxon>Bacillati</taxon>
        <taxon>Actinomycetota</taxon>
        <taxon>Coriobacteriia</taxon>
        <taxon>Eggerthellales</taxon>
        <taxon>Eggerthellaceae</taxon>
        <taxon>Adlercreutzia</taxon>
    </lineage>
</organism>
<dbReference type="InterPro" id="IPR010093">
    <property type="entry name" value="SinI_DNA-bd"/>
</dbReference>
<comment type="caution">
    <text evidence="2">The sequence shown here is derived from an EMBL/GenBank/DDBJ whole genome shotgun (WGS) entry which is preliminary data.</text>
</comment>
<evidence type="ECO:0000259" key="1">
    <source>
        <dbReference type="Pfam" id="PF12728"/>
    </source>
</evidence>